<keyword evidence="1" id="KW-0472">Membrane</keyword>
<dbReference type="GO" id="GO:0005886">
    <property type="term" value="C:plasma membrane"/>
    <property type="evidence" value="ECO:0007669"/>
    <property type="project" value="TreeGrafter"/>
</dbReference>
<dbReference type="AlphaFoldDB" id="A0A2U8HK72"/>
<feature type="transmembrane region" description="Helical" evidence="1">
    <location>
        <begin position="113"/>
        <end position="129"/>
    </location>
</feature>
<dbReference type="PIRSF" id="PIRSF016789">
    <property type="entry name" value="DUF454"/>
    <property type="match status" value="1"/>
</dbReference>
<reference evidence="2 3" key="1">
    <citation type="submission" date="2017-06" db="EMBL/GenBank/DDBJ databases">
        <title>Yangia sp. YSBP01 complete genome sequence.</title>
        <authorList>
            <person name="Woo J.-H."/>
            <person name="Kim H.-S."/>
        </authorList>
    </citation>
    <scope>NUCLEOTIDE SEQUENCE [LARGE SCALE GENOMIC DNA]</scope>
    <source>
        <strain evidence="2 3">YSBP01</strain>
    </source>
</reference>
<keyword evidence="1" id="KW-1133">Transmembrane helix</keyword>
<dbReference type="Proteomes" id="UP000244915">
    <property type="component" value="Chromosome 2"/>
</dbReference>
<evidence type="ECO:0008006" key="4">
    <source>
        <dbReference type="Google" id="ProtNLM"/>
    </source>
</evidence>
<name>A0A2U8HK72_9RHOB</name>
<protein>
    <recommendedName>
        <fullName evidence="4">DUF454 domain-containing protein</fullName>
    </recommendedName>
</protein>
<gene>
    <name evidence="2" type="ORF">CEW88_17095</name>
</gene>
<evidence type="ECO:0000313" key="3">
    <source>
        <dbReference type="Proteomes" id="UP000244915"/>
    </source>
</evidence>
<organism evidence="2 3">
    <name type="scientific">Alloyangia pacifica</name>
    <dbReference type="NCBI Taxonomy" id="311180"/>
    <lineage>
        <taxon>Bacteria</taxon>
        <taxon>Pseudomonadati</taxon>
        <taxon>Pseudomonadota</taxon>
        <taxon>Alphaproteobacteria</taxon>
        <taxon>Rhodobacterales</taxon>
        <taxon>Roseobacteraceae</taxon>
        <taxon>Alloyangia</taxon>
    </lineage>
</organism>
<feature type="transmembrane region" description="Helical" evidence="1">
    <location>
        <begin position="88"/>
        <end position="107"/>
    </location>
</feature>
<proteinExistence type="predicted"/>
<dbReference type="InterPro" id="IPR007401">
    <property type="entry name" value="DUF454"/>
</dbReference>
<evidence type="ECO:0000256" key="1">
    <source>
        <dbReference type="SAM" id="Phobius"/>
    </source>
</evidence>
<feature type="transmembrane region" description="Helical" evidence="1">
    <location>
        <begin position="20"/>
        <end position="53"/>
    </location>
</feature>
<dbReference type="RefSeq" id="WP_108969177.1">
    <property type="nucleotide sequence ID" value="NZ_CP022190.1"/>
</dbReference>
<dbReference type="EMBL" id="CP022190">
    <property type="protein sequence ID" value="AWI85446.1"/>
    <property type="molecule type" value="Genomic_DNA"/>
</dbReference>
<accession>A0A2U8HK72</accession>
<sequence length="135" mass="14494">MSPVPPEDPHLPPRSRLRFAWLALGGLALCAGVIGIVLPLLPTTPFVILAAFAFSKSSPRLHRFLAEHPRFGPMIADWSAHGAIAPRYKALAVSMMLAALALSLWLAVPQRVLLLQLICMGGAASFVLSRPNGPR</sequence>
<dbReference type="OrthoDB" id="9816293at2"/>
<keyword evidence="1" id="KW-0812">Transmembrane</keyword>
<dbReference type="PANTHER" id="PTHR35813:SF1">
    <property type="entry name" value="INNER MEMBRANE PROTEIN YBAN"/>
    <property type="match status" value="1"/>
</dbReference>
<dbReference type="KEGG" id="ypac:CEW88_17095"/>
<dbReference type="PANTHER" id="PTHR35813">
    <property type="entry name" value="INNER MEMBRANE PROTEIN YBAN"/>
    <property type="match status" value="1"/>
</dbReference>
<dbReference type="Pfam" id="PF04304">
    <property type="entry name" value="DUF454"/>
    <property type="match status" value="1"/>
</dbReference>
<evidence type="ECO:0000313" key="2">
    <source>
        <dbReference type="EMBL" id="AWI85446.1"/>
    </source>
</evidence>